<dbReference type="NCBIfam" id="TIGR02050">
    <property type="entry name" value="gshA_cyan_rel"/>
    <property type="match status" value="1"/>
</dbReference>
<evidence type="ECO:0000313" key="6">
    <source>
        <dbReference type="EMBL" id="SDX53449.1"/>
    </source>
</evidence>
<dbReference type="EC" id="6.3.2.2" evidence="5"/>
<dbReference type="GO" id="GO:0042398">
    <property type="term" value="P:modified amino acid biosynthetic process"/>
    <property type="evidence" value="ECO:0007669"/>
    <property type="project" value="InterPro"/>
</dbReference>
<dbReference type="SUPFAM" id="SSF55931">
    <property type="entry name" value="Glutamine synthetase/guanido kinase"/>
    <property type="match status" value="1"/>
</dbReference>
<dbReference type="PANTHER" id="PTHR36510">
    <property type="entry name" value="GLUTAMATE--CYSTEINE LIGASE 2-RELATED"/>
    <property type="match status" value="1"/>
</dbReference>
<comment type="similarity">
    <text evidence="5">Belongs to the glutamate--cysteine ligase type 2 family. YbdK subfamily.</text>
</comment>
<dbReference type="PANTHER" id="PTHR36510:SF1">
    <property type="entry name" value="GLUTAMATE--CYSTEINE LIGASE 2-RELATED"/>
    <property type="match status" value="1"/>
</dbReference>
<name>A0A1H3CIZ3_9ACTN</name>
<sequence>MSALGAPAAGGTVGVEEEFHLVDPDSGALTGSPEVAAEALAGAAGELVKAEIVTSQLETGTVVCRDLGELRAGILAARSAAAAAAARGGLALLPASTHPFGSWRDQELTPDERYRDIVDRWALLALQQDICGCHVHVGVPDLDTAVAVMDRSRPYLPVLLALTGSSPFHGGRDTGYESFRTQWWTRWPNAGAPERIGDGAAFRALVEGLVASGVVKDATHLYWDVRPSVRWPTLEFRLGDVCTLVDDAVLFAALVRSLVRVLAGRAAREEPVPDVRPELMRAARWRAARHGLDGELFDPVARRLVPAGQAVAALLAELEEDLRSHREWSEVRELLTGLQRRGTSAARQRRVLARTGDSRAVVAAVVQEGRAG</sequence>
<organism evidence="6 7">
    <name type="scientific">Geodermatophilus africanus</name>
    <dbReference type="NCBI Taxonomy" id="1137993"/>
    <lineage>
        <taxon>Bacteria</taxon>
        <taxon>Bacillati</taxon>
        <taxon>Actinomycetota</taxon>
        <taxon>Actinomycetes</taxon>
        <taxon>Geodermatophilales</taxon>
        <taxon>Geodermatophilaceae</taxon>
        <taxon>Geodermatophilus</taxon>
    </lineage>
</organism>
<dbReference type="STRING" id="1137993.SAMN05660209_00624"/>
<comment type="catalytic activity">
    <reaction evidence="4 5">
        <text>L-cysteine + L-glutamate + ATP = gamma-L-glutamyl-L-cysteine + ADP + phosphate + H(+)</text>
        <dbReference type="Rhea" id="RHEA:13285"/>
        <dbReference type="ChEBI" id="CHEBI:15378"/>
        <dbReference type="ChEBI" id="CHEBI:29985"/>
        <dbReference type="ChEBI" id="CHEBI:30616"/>
        <dbReference type="ChEBI" id="CHEBI:35235"/>
        <dbReference type="ChEBI" id="CHEBI:43474"/>
        <dbReference type="ChEBI" id="CHEBI:58173"/>
        <dbReference type="ChEBI" id="CHEBI:456216"/>
        <dbReference type="EC" id="6.3.2.2"/>
    </reaction>
</comment>
<dbReference type="InterPro" id="IPR014746">
    <property type="entry name" value="Gln_synth/guanido_kin_cat_dom"/>
</dbReference>
<comment type="function">
    <text evidence="5">ATP-dependent carboxylate-amine ligase which exhibits weak glutamate--cysteine ligase activity.</text>
</comment>
<dbReference type="InterPro" id="IPR006336">
    <property type="entry name" value="GCS2"/>
</dbReference>
<dbReference type="Pfam" id="PF04107">
    <property type="entry name" value="GCS2"/>
    <property type="match status" value="1"/>
</dbReference>
<protein>
    <recommendedName>
        <fullName evidence="5">Putative glutamate--cysteine ligase 2</fullName>
        <ecNumber evidence="5">6.3.2.2</ecNumber>
    </recommendedName>
    <alternativeName>
        <fullName evidence="5">Gamma-glutamylcysteine synthetase 2</fullName>
        <shortName evidence="5">GCS 2</shortName>
        <shortName evidence="5">Gamma-GCS 2</shortName>
    </alternativeName>
</protein>
<accession>A0A1H3CIZ3</accession>
<evidence type="ECO:0000256" key="5">
    <source>
        <dbReference type="HAMAP-Rule" id="MF_01609"/>
    </source>
</evidence>
<dbReference type="NCBIfam" id="NF010041">
    <property type="entry name" value="PRK13517.1-1"/>
    <property type="match status" value="1"/>
</dbReference>
<evidence type="ECO:0000313" key="7">
    <source>
        <dbReference type="Proteomes" id="UP000198921"/>
    </source>
</evidence>
<reference evidence="7" key="1">
    <citation type="submission" date="2016-10" db="EMBL/GenBank/DDBJ databases">
        <authorList>
            <person name="Varghese N."/>
            <person name="Submissions S."/>
        </authorList>
    </citation>
    <scope>NUCLEOTIDE SEQUENCE [LARGE SCALE GENOMIC DNA]</scope>
    <source>
        <strain evidence="7">DSM 45422</strain>
    </source>
</reference>
<dbReference type="Gene3D" id="3.30.590.20">
    <property type="match status" value="1"/>
</dbReference>
<dbReference type="GO" id="GO:0005524">
    <property type="term" value="F:ATP binding"/>
    <property type="evidence" value="ECO:0007669"/>
    <property type="project" value="UniProtKB-KW"/>
</dbReference>
<dbReference type="AlphaFoldDB" id="A0A1H3CIZ3"/>
<evidence type="ECO:0000256" key="1">
    <source>
        <dbReference type="ARBA" id="ARBA00022598"/>
    </source>
</evidence>
<dbReference type="HAMAP" id="MF_01609">
    <property type="entry name" value="Glu_cys_ligase_2"/>
    <property type="match status" value="1"/>
</dbReference>
<evidence type="ECO:0000256" key="3">
    <source>
        <dbReference type="ARBA" id="ARBA00022840"/>
    </source>
</evidence>
<proteinExistence type="inferred from homology"/>
<dbReference type="EMBL" id="FNOT01000002">
    <property type="protein sequence ID" value="SDX53449.1"/>
    <property type="molecule type" value="Genomic_DNA"/>
</dbReference>
<dbReference type="InterPro" id="IPR011793">
    <property type="entry name" value="YbdK"/>
</dbReference>
<keyword evidence="7" id="KW-1185">Reference proteome</keyword>
<dbReference type="InterPro" id="IPR050141">
    <property type="entry name" value="GCL_type2/YbdK_subfam"/>
</dbReference>
<evidence type="ECO:0000256" key="2">
    <source>
        <dbReference type="ARBA" id="ARBA00022741"/>
    </source>
</evidence>
<dbReference type="GO" id="GO:0004357">
    <property type="term" value="F:glutamate-cysteine ligase activity"/>
    <property type="evidence" value="ECO:0007669"/>
    <property type="project" value="UniProtKB-EC"/>
</dbReference>
<dbReference type="Proteomes" id="UP000198921">
    <property type="component" value="Unassembled WGS sequence"/>
</dbReference>
<gene>
    <name evidence="6" type="ORF">SAMN05660209_00624</name>
</gene>
<dbReference type="RefSeq" id="WP_170856619.1">
    <property type="nucleotide sequence ID" value="NZ_FNOT01000002.1"/>
</dbReference>
<keyword evidence="3 5" id="KW-0067">ATP-binding</keyword>
<evidence type="ECO:0000256" key="4">
    <source>
        <dbReference type="ARBA" id="ARBA00048819"/>
    </source>
</evidence>
<keyword evidence="2 5" id="KW-0547">Nucleotide-binding</keyword>
<keyword evidence="1 5" id="KW-0436">Ligase</keyword>